<gene>
    <name evidence="2" type="ORF">G2W53_007252</name>
</gene>
<sequence length="73" mass="8369">MFCAAAMVVAEERRSSRQFCEHHPQKQASKSFFYLLCLVRFALCGAFIFSISLSIFLITGPMVFLRFGVVWNL</sequence>
<organism evidence="2 3">
    <name type="scientific">Senna tora</name>
    <dbReference type="NCBI Taxonomy" id="362788"/>
    <lineage>
        <taxon>Eukaryota</taxon>
        <taxon>Viridiplantae</taxon>
        <taxon>Streptophyta</taxon>
        <taxon>Embryophyta</taxon>
        <taxon>Tracheophyta</taxon>
        <taxon>Spermatophyta</taxon>
        <taxon>Magnoliopsida</taxon>
        <taxon>eudicotyledons</taxon>
        <taxon>Gunneridae</taxon>
        <taxon>Pentapetalae</taxon>
        <taxon>rosids</taxon>
        <taxon>fabids</taxon>
        <taxon>Fabales</taxon>
        <taxon>Fabaceae</taxon>
        <taxon>Caesalpinioideae</taxon>
        <taxon>Cassia clade</taxon>
        <taxon>Senna</taxon>
    </lineage>
</organism>
<dbReference type="Proteomes" id="UP000634136">
    <property type="component" value="Unassembled WGS sequence"/>
</dbReference>
<dbReference type="EMBL" id="JAAIUW010000003">
    <property type="protein sequence ID" value="KAF7838770.1"/>
    <property type="molecule type" value="Genomic_DNA"/>
</dbReference>
<keyword evidence="1" id="KW-1133">Transmembrane helix</keyword>
<proteinExistence type="predicted"/>
<comment type="caution">
    <text evidence="2">The sequence shown here is derived from an EMBL/GenBank/DDBJ whole genome shotgun (WGS) entry which is preliminary data.</text>
</comment>
<keyword evidence="1" id="KW-0472">Membrane</keyword>
<keyword evidence="3" id="KW-1185">Reference proteome</keyword>
<feature type="transmembrane region" description="Helical" evidence="1">
    <location>
        <begin position="32"/>
        <end position="58"/>
    </location>
</feature>
<reference evidence="2" key="1">
    <citation type="submission" date="2020-09" db="EMBL/GenBank/DDBJ databases">
        <title>Genome-Enabled Discovery of Anthraquinone Biosynthesis in Senna tora.</title>
        <authorList>
            <person name="Kang S.-H."/>
            <person name="Pandey R.P."/>
            <person name="Lee C.-M."/>
            <person name="Sim J.-S."/>
            <person name="Jeong J.-T."/>
            <person name="Choi B.-S."/>
            <person name="Jung M."/>
            <person name="Ginzburg D."/>
            <person name="Zhao K."/>
            <person name="Won S.Y."/>
            <person name="Oh T.-J."/>
            <person name="Yu Y."/>
            <person name="Kim N.-H."/>
            <person name="Lee O.R."/>
            <person name="Lee T.-H."/>
            <person name="Bashyal P."/>
            <person name="Kim T.-S."/>
            <person name="Lee W.-H."/>
            <person name="Kawkins C."/>
            <person name="Kim C.-K."/>
            <person name="Kim J.S."/>
            <person name="Ahn B.O."/>
            <person name="Rhee S.Y."/>
            <person name="Sohng J.K."/>
        </authorList>
    </citation>
    <scope>NUCLEOTIDE SEQUENCE</scope>
    <source>
        <tissue evidence="2">Leaf</tissue>
    </source>
</reference>
<evidence type="ECO:0000256" key="1">
    <source>
        <dbReference type="SAM" id="Phobius"/>
    </source>
</evidence>
<protein>
    <submittedName>
        <fullName evidence="2">Uncharacterized protein</fullName>
    </submittedName>
</protein>
<keyword evidence="1" id="KW-0812">Transmembrane</keyword>
<dbReference type="AlphaFoldDB" id="A0A835CFH7"/>
<accession>A0A835CFH7</accession>
<evidence type="ECO:0000313" key="2">
    <source>
        <dbReference type="EMBL" id="KAF7838770.1"/>
    </source>
</evidence>
<evidence type="ECO:0000313" key="3">
    <source>
        <dbReference type="Proteomes" id="UP000634136"/>
    </source>
</evidence>
<name>A0A835CFH7_9FABA</name>